<name>A0A645DXJ9_9ZZZZ</name>
<evidence type="ECO:0000313" key="1">
    <source>
        <dbReference type="EMBL" id="MPM94066.1"/>
    </source>
</evidence>
<dbReference type="AlphaFoldDB" id="A0A645DXJ9"/>
<dbReference type="EMBL" id="VSSQ01040759">
    <property type="protein sequence ID" value="MPM94066.1"/>
    <property type="molecule type" value="Genomic_DNA"/>
</dbReference>
<protein>
    <submittedName>
        <fullName evidence="1">Uncharacterized protein</fullName>
    </submittedName>
</protein>
<gene>
    <name evidence="1" type="ORF">SDC9_141209</name>
</gene>
<comment type="caution">
    <text evidence="1">The sequence shown here is derived from an EMBL/GenBank/DDBJ whole genome shotgun (WGS) entry which is preliminary data.</text>
</comment>
<organism evidence="1">
    <name type="scientific">bioreactor metagenome</name>
    <dbReference type="NCBI Taxonomy" id="1076179"/>
    <lineage>
        <taxon>unclassified sequences</taxon>
        <taxon>metagenomes</taxon>
        <taxon>ecological metagenomes</taxon>
    </lineage>
</organism>
<reference evidence="1" key="1">
    <citation type="submission" date="2019-08" db="EMBL/GenBank/DDBJ databases">
        <authorList>
            <person name="Kucharzyk K."/>
            <person name="Murdoch R.W."/>
            <person name="Higgins S."/>
            <person name="Loffler F."/>
        </authorList>
    </citation>
    <scope>NUCLEOTIDE SEQUENCE</scope>
</reference>
<sequence length="127" mass="13972">MKKILIASLFISIIFAGVCNNEALAQKAKKAVSQKPMQGKIVSLDDVIKGEKNLQLTKERAKELFDSGNPLVFLCNKKVYFVQGADGNFAFKKLANYAHYKTVGIVGVSKTISGINFIIMDTIDKID</sequence>
<proteinExistence type="predicted"/>
<accession>A0A645DXJ9</accession>